<evidence type="ECO:0000256" key="21">
    <source>
        <dbReference type="SAM" id="Phobius"/>
    </source>
</evidence>
<evidence type="ECO:0000256" key="8">
    <source>
        <dbReference type="ARBA" id="ARBA00022960"/>
    </source>
</evidence>
<evidence type="ECO:0000256" key="2">
    <source>
        <dbReference type="ARBA" id="ARBA00004752"/>
    </source>
</evidence>
<proteinExistence type="inferred from homology"/>
<comment type="caution">
    <text evidence="22">The sequence shown here is derived from an EMBL/GenBank/DDBJ whole genome shotgun (WGS) entry which is preliminary data.</text>
</comment>
<dbReference type="Proteomes" id="UP000005813">
    <property type="component" value="Unassembled WGS sequence"/>
</dbReference>
<comment type="catalytic activity">
    <reaction evidence="20">
        <text>[GlcNAc-(1-&gt;4)-Mur2Ac(oyl-L-Ala-gamma-D-Glu-L-Lys-D-Ala-D-Ala)](n)-di-trans,octa-cis-undecaprenyl diphosphate + beta-D-GlcNAc-(1-&gt;4)-Mur2Ac(oyl-L-Ala-gamma-D-Glu-L-Lys-D-Ala-D-Ala)-di-trans,octa-cis-undecaprenyl diphosphate = [GlcNAc-(1-&gt;4)-Mur2Ac(oyl-L-Ala-gamma-D-Glu-L-Lys-D-Ala-D-Ala)](n+1)-di-trans,octa-cis-undecaprenyl diphosphate + di-trans,octa-cis-undecaprenyl diphosphate + H(+)</text>
        <dbReference type="Rhea" id="RHEA:23708"/>
        <dbReference type="Rhea" id="RHEA-COMP:9602"/>
        <dbReference type="Rhea" id="RHEA-COMP:9603"/>
        <dbReference type="ChEBI" id="CHEBI:15378"/>
        <dbReference type="ChEBI" id="CHEBI:58405"/>
        <dbReference type="ChEBI" id="CHEBI:60033"/>
        <dbReference type="ChEBI" id="CHEBI:78435"/>
        <dbReference type="EC" id="2.4.99.28"/>
    </reaction>
</comment>
<reference evidence="22 23" key="1">
    <citation type="submission" date="2010-12" db="EMBL/GenBank/DDBJ databases">
        <authorList>
            <person name="Muzny D."/>
            <person name="Qin X."/>
            <person name="Buhay C."/>
            <person name="Dugan-Rocha S."/>
            <person name="Ding Y."/>
            <person name="Chen G."/>
            <person name="Hawes A."/>
            <person name="Holder M."/>
            <person name="Jhangiani S."/>
            <person name="Johnson A."/>
            <person name="Khan Z."/>
            <person name="Li Z."/>
            <person name="Liu W."/>
            <person name="Liu X."/>
            <person name="Perez L."/>
            <person name="Shen H."/>
            <person name="Wang Q."/>
            <person name="Watt J."/>
            <person name="Xi L."/>
            <person name="Xin Y."/>
            <person name="Zhou J."/>
            <person name="Deng J."/>
            <person name="Jiang H."/>
            <person name="Liu Y."/>
            <person name="Qu J."/>
            <person name="Song X.-Z."/>
            <person name="Zhang L."/>
            <person name="Villasana D."/>
            <person name="Johnson A."/>
            <person name="Liu J."/>
            <person name="Liyanage D."/>
            <person name="Lorensuhewa L."/>
            <person name="Robinson T."/>
            <person name="Song A."/>
            <person name="Song B.-B."/>
            <person name="Dinh H."/>
            <person name="Thornton R."/>
            <person name="Coyle M."/>
            <person name="Francisco L."/>
            <person name="Jackson L."/>
            <person name="Javaid M."/>
            <person name="Korchina V."/>
            <person name="Kovar C."/>
            <person name="Mata R."/>
            <person name="Mathew T."/>
            <person name="Ngo R."/>
            <person name="Nguyen L."/>
            <person name="Nguyen N."/>
            <person name="Okwuonu G."/>
            <person name="Ongeri F."/>
            <person name="Pham C."/>
            <person name="Simmons D."/>
            <person name="Wilczek-Boney K."/>
            <person name="Hale W."/>
            <person name="Jakkamsetti A."/>
            <person name="Pham P."/>
            <person name="Ruth R."/>
            <person name="San Lucas F."/>
            <person name="Warren J."/>
            <person name="Zhang J."/>
            <person name="Zhao Z."/>
            <person name="Zhou C."/>
            <person name="Zhu D."/>
            <person name="Lee S."/>
            <person name="Bess C."/>
            <person name="Blankenburg K."/>
            <person name="Forbes L."/>
            <person name="Fu Q."/>
            <person name="Gubbala S."/>
            <person name="Hirani K."/>
            <person name="Jayaseelan J.C."/>
            <person name="Lara F."/>
            <person name="Munidasa M."/>
            <person name="Palculict T."/>
            <person name="Patil S."/>
            <person name="Pu L.-L."/>
            <person name="Saada N."/>
            <person name="Tang L."/>
            <person name="Weissenberger G."/>
            <person name="Zhu Y."/>
            <person name="Hemphill L."/>
            <person name="Shang Y."/>
            <person name="Youmans B."/>
            <person name="Ayvaz T."/>
            <person name="Ross M."/>
            <person name="Santibanez J."/>
            <person name="Aqrawi P."/>
            <person name="Gross S."/>
            <person name="Joshi V."/>
            <person name="Fowler G."/>
            <person name="Nazareth L."/>
            <person name="Reid J."/>
            <person name="Worley K."/>
            <person name="Petrosino J."/>
            <person name="Highlander S."/>
            <person name="Gibbs R."/>
        </authorList>
    </citation>
    <scope>NUCLEOTIDE SEQUENCE [LARGE SCALE GENOMIC DNA]</scope>
    <source>
        <strain evidence="22 23">JV21</strain>
    </source>
</reference>
<name>A0A828QYJ9_CAMUP</name>
<keyword evidence="3" id="KW-1003">Cell membrane</keyword>
<evidence type="ECO:0000256" key="11">
    <source>
        <dbReference type="ARBA" id="ARBA00023136"/>
    </source>
</evidence>
<evidence type="ECO:0000256" key="3">
    <source>
        <dbReference type="ARBA" id="ARBA00022475"/>
    </source>
</evidence>
<evidence type="ECO:0000256" key="6">
    <source>
        <dbReference type="ARBA" id="ARBA00022679"/>
    </source>
</evidence>
<dbReference type="PANTHER" id="PTHR30474:SF2">
    <property type="entry name" value="PEPTIDOGLYCAN GLYCOSYLTRANSFERASE FTSW-RELATED"/>
    <property type="match status" value="1"/>
</dbReference>
<evidence type="ECO:0000256" key="18">
    <source>
        <dbReference type="ARBA" id="ARBA00041418"/>
    </source>
</evidence>
<feature type="transmembrane region" description="Helical" evidence="21">
    <location>
        <begin position="336"/>
        <end position="358"/>
    </location>
</feature>
<evidence type="ECO:0000256" key="12">
    <source>
        <dbReference type="ARBA" id="ARBA00023306"/>
    </source>
</evidence>
<keyword evidence="12" id="KW-0131">Cell cycle</keyword>
<feature type="transmembrane region" description="Helical" evidence="21">
    <location>
        <begin position="201"/>
        <end position="219"/>
    </location>
</feature>
<feature type="transmembrane region" description="Helical" evidence="21">
    <location>
        <begin position="81"/>
        <end position="99"/>
    </location>
</feature>
<keyword evidence="13" id="KW-0961">Cell wall biogenesis/degradation</keyword>
<keyword evidence="7 21" id="KW-0812">Transmembrane</keyword>
<dbReference type="InterPro" id="IPR013437">
    <property type="entry name" value="FtsW"/>
</dbReference>
<dbReference type="GO" id="GO:0015648">
    <property type="term" value="F:lipid-linked peptidoglycan transporter activity"/>
    <property type="evidence" value="ECO:0007669"/>
    <property type="project" value="TreeGrafter"/>
</dbReference>
<dbReference type="EC" id="2.4.99.28" evidence="19"/>
<evidence type="ECO:0000256" key="10">
    <source>
        <dbReference type="ARBA" id="ARBA00022989"/>
    </source>
</evidence>
<evidence type="ECO:0000256" key="15">
    <source>
        <dbReference type="ARBA" id="ARBA00033270"/>
    </source>
</evidence>
<feature type="transmembrane region" description="Helical" evidence="21">
    <location>
        <begin position="370"/>
        <end position="391"/>
    </location>
</feature>
<dbReference type="GO" id="GO:0071555">
    <property type="term" value="P:cell wall organization"/>
    <property type="evidence" value="ECO:0007669"/>
    <property type="project" value="UniProtKB-KW"/>
</dbReference>
<evidence type="ECO:0000256" key="20">
    <source>
        <dbReference type="ARBA" id="ARBA00049902"/>
    </source>
</evidence>
<comment type="similarity">
    <text evidence="16">Belongs to the SEDS family. FtsW subfamily.</text>
</comment>
<feature type="transmembrane region" description="Helical" evidence="21">
    <location>
        <begin position="48"/>
        <end position="69"/>
    </location>
</feature>
<comment type="pathway">
    <text evidence="2">Cell wall biogenesis; peptidoglycan biosynthesis.</text>
</comment>
<evidence type="ECO:0000256" key="19">
    <source>
        <dbReference type="ARBA" id="ARBA00044770"/>
    </source>
</evidence>
<accession>A0A828QYJ9</accession>
<dbReference type="NCBIfam" id="TIGR02614">
    <property type="entry name" value="ftsW"/>
    <property type="match status" value="1"/>
</dbReference>
<dbReference type="GO" id="GO:0008360">
    <property type="term" value="P:regulation of cell shape"/>
    <property type="evidence" value="ECO:0007669"/>
    <property type="project" value="UniProtKB-KW"/>
</dbReference>
<evidence type="ECO:0000313" key="22">
    <source>
        <dbReference type="EMBL" id="EFU72336.1"/>
    </source>
</evidence>
<dbReference type="GO" id="GO:0008955">
    <property type="term" value="F:peptidoglycan glycosyltransferase activity"/>
    <property type="evidence" value="ECO:0007669"/>
    <property type="project" value="UniProtKB-EC"/>
</dbReference>
<keyword evidence="10 21" id="KW-1133">Transmembrane helix</keyword>
<protein>
    <recommendedName>
        <fullName evidence="17">Probable peptidoglycan glycosyltransferase FtsW</fullName>
        <ecNumber evidence="19">2.4.99.28</ecNumber>
    </recommendedName>
    <alternativeName>
        <fullName evidence="18">Cell division protein FtsW</fullName>
    </alternativeName>
    <alternativeName>
        <fullName evidence="15">Cell wall polymerase</fullName>
    </alternativeName>
    <alternativeName>
        <fullName evidence="14">Peptidoglycan polymerase</fullName>
    </alternativeName>
</protein>
<dbReference type="GO" id="GO:0005886">
    <property type="term" value="C:plasma membrane"/>
    <property type="evidence" value="ECO:0007669"/>
    <property type="project" value="UniProtKB-SubCell"/>
</dbReference>
<dbReference type="EMBL" id="AEPU01000011">
    <property type="protein sequence ID" value="EFU72336.1"/>
    <property type="molecule type" value="Genomic_DNA"/>
</dbReference>
<keyword evidence="8" id="KW-0133">Cell shape</keyword>
<evidence type="ECO:0000256" key="4">
    <source>
        <dbReference type="ARBA" id="ARBA00022618"/>
    </source>
</evidence>
<evidence type="ECO:0000256" key="13">
    <source>
        <dbReference type="ARBA" id="ARBA00023316"/>
    </source>
</evidence>
<evidence type="ECO:0000256" key="16">
    <source>
        <dbReference type="ARBA" id="ARBA00038053"/>
    </source>
</evidence>
<evidence type="ECO:0000256" key="9">
    <source>
        <dbReference type="ARBA" id="ARBA00022984"/>
    </source>
</evidence>
<feature type="transmembrane region" description="Helical" evidence="21">
    <location>
        <begin position="119"/>
        <end position="140"/>
    </location>
</feature>
<dbReference type="Pfam" id="PF01098">
    <property type="entry name" value="FTSW_RODA_SPOVE"/>
    <property type="match status" value="1"/>
</dbReference>
<dbReference type="PANTHER" id="PTHR30474">
    <property type="entry name" value="CELL CYCLE PROTEIN"/>
    <property type="match status" value="1"/>
</dbReference>
<dbReference type="GO" id="GO:0009252">
    <property type="term" value="P:peptidoglycan biosynthetic process"/>
    <property type="evidence" value="ECO:0007669"/>
    <property type="project" value="UniProtKB-KW"/>
</dbReference>
<dbReference type="AlphaFoldDB" id="A0A828QYJ9"/>
<evidence type="ECO:0000256" key="1">
    <source>
        <dbReference type="ARBA" id="ARBA00004651"/>
    </source>
</evidence>
<keyword evidence="4 22" id="KW-0132">Cell division</keyword>
<dbReference type="GO" id="GO:0051301">
    <property type="term" value="P:cell division"/>
    <property type="evidence" value="ECO:0007669"/>
    <property type="project" value="UniProtKB-KW"/>
</dbReference>
<feature type="transmembrane region" description="Helical" evidence="21">
    <location>
        <begin position="17"/>
        <end position="42"/>
    </location>
</feature>
<dbReference type="InterPro" id="IPR001182">
    <property type="entry name" value="FtsW/RodA"/>
</dbReference>
<organism evidence="22 23">
    <name type="scientific">Campylobacter upsaliensis JV21</name>
    <dbReference type="NCBI Taxonomy" id="888826"/>
    <lineage>
        <taxon>Bacteria</taxon>
        <taxon>Pseudomonadati</taxon>
        <taxon>Campylobacterota</taxon>
        <taxon>Epsilonproteobacteria</taxon>
        <taxon>Campylobacterales</taxon>
        <taxon>Campylobacteraceae</taxon>
        <taxon>Campylobacter</taxon>
    </lineage>
</organism>
<feature type="transmembrane region" description="Helical" evidence="21">
    <location>
        <begin position="152"/>
        <end position="172"/>
    </location>
</feature>
<evidence type="ECO:0000256" key="5">
    <source>
        <dbReference type="ARBA" id="ARBA00022676"/>
    </source>
</evidence>
<sequence>MELCYFIREVMVADKKLFYLSCVLITIGIIFSYSLTTFTILYFDYNEFHFFIRQLFFGVSGILMMFFLSKLNPDNPNSYKIILAILIFSFFAIIILPFLPTNLATESGGAKRWIRLGPVSISPVEFFKIGLIYFLAWSYTRRINDEKKAIKHEILILLPYCIVATLVIGYIYITQNDLGQSVISFFLILALAFFAGASKRLFAFGILIVMMIGIAVIFSNQRRIQRIANWWGNIQDAFLPLLPEWIASAIRVSENSEPYQISHSLNAIAHGGFFGEGLGLGIFKLGFLSEVHTDFVLSGITEEIGLLGLAFICFLYLWMILRIFRIAGRCDKKEHFIFCSGIALLLLFSFFMNAFGIISLTPLKGVAVPLLSYGGSSMWAICVGLGYVLMISKKVKL</sequence>
<keyword evidence="5" id="KW-0328">Glycosyltransferase</keyword>
<evidence type="ECO:0000256" key="14">
    <source>
        <dbReference type="ARBA" id="ARBA00032370"/>
    </source>
</evidence>
<feature type="transmembrane region" description="Helical" evidence="21">
    <location>
        <begin position="178"/>
        <end position="194"/>
    </location>
</feature>
<dbReference type="GO" id="GO:0032153">
    <property type="term" value="C:cell division site"/>
    <property type="evidence" value="ECO:0007669"/>
    <property type="project" value="TreeGrafter"/>
</dbReference>
<evidence type="ECO:0000313" key="23">
    <source>
        <dbReference type="Proteomes" id="UP000005813"/>
    </source>
</evidence>
<gene>
    <name evidence="22" type="ORF">HMPREF9400_0390</name>
</gene>
<evidence type="ECO:0000256" key="17">
    <source>
        <dbReference type="ARBA" id="ARBA00041185"/>
    </source>
</evidence>
<keyword evidence="11 21" id="KW-0472">Membrane</keyword>
<evidence type="ECO:0000256" key="7">
    <source>
        <dbReference type="ARBA" id="ARBA00022692"/>
    </source>
</evidence>
<feature type="transmembrane region" description="Helical" evidence="21">
    <location>
        <begin position="304"/>
        <end position="324"/>
    </location>
</feature>
<comment type="subcellular location">
    <subcellularLocation>
        <location evidence="1">Cell membrane</location>
        <topology evidence="1">Multi-pass membrane protein</topology>
    </subcellularLocation>
</comment>
<keyword evidence="9" id="KW-0573">Peptidoglycan synthesis</keyword>
<keyword evidence="6" id="KW-0808">Transferase</keyword>